<dbReference type="RefSeq" id="XP_029763487.1">
    <property type="nucleotide sequence ID" value="XM_029901780.1"/>
</dbReference>
<dbReference type="GeneID" id="40744086"/>
<dbReference type="GO" id="GO:0016567">
    <property type="term" value="P:protein ubiquitination"/>
    <property type="evidence" value="ECO:0007669"/>
    <property type="project" value="InterPro"/>
</dbReference>
<evidence type="ECO:0000256" key="1">
    <source>
        <dbReference type="ARBA" id="ARBA00001798"/>
    </source>
</evidence>
<dbReference type="HOGENOM" id="CLU_022048_5_2_1"/>
<dbReference type="SUPFAM" id="SSF57850">
    <property type="entry name" value="RING/U-box"/>
    <property type="match status" value="2"/>
</dbReference>
<sequence length="210" mass="23962">METDRNWRQRASMAGIRTARPGEPTPRPCMVCFDITADDVVELPCGHRWCSSCLVRAFSNIHYQSQWPVRCSSECHVPISAVTKYLTSDKLQRLQTLVDEFEIPPSERLYCSNPRCSKLLSRKEAHDHSVRCKECLTGTCVDCKATAHPGRSCPPPGQDEQQTLKLSNLNKWQRCRRCGQMCERDGGCPHMVCRCSHEFCYLCSGDWKDC</sequence>
<keyword evidence="5" id="KW-0677">Repeat</keyword>
<keyword evidence="13" id="KW-1185">Reference proteome</keyword>
<dbReference type="STRING" id="1043002.A0A074XP66"/>
<evidence type="ECO:0000256" key="4">
    <source>
        <dbReference type="ARBA" id="ARBA00022723"/>
    </source>
</evidence>
<dbReference type="EC" id="2.3.2.31" evidence="2"/>
<feature type="domain" description="RING-type" evidence="10">
    <location>
        <begin position="29"/>
        <end position="71"/>
    </location>
</feature>
<dbReference type="InterPro" id="IPR018957">
    <property type="entry name" value="Znf_C3HC4_RING-type"/>
</dbReference>
<evidence type="ECO:0000256" key="6">
    <source>
        <dbReference type="ARBA" id="ARBA00022771"/>
    </source>
</evidence>
<dbReference type="CDD" id="cd22584">
    <property type="entry name" value="Rcat_RBR_unk"/>
    <property type="match status" value="1"/>
</dbReference>
<keyword evidence="3" id="KW-0808">Transferase</keyword>
<dbReference type="PANTHER" id="PTHR11685">
    <property type="entry name" value="RBR FAMILY RING FINGER AND IBR DOMAIN-CONTAINING"/>
    <property type="match status" value="1"/>
</dbReference>
<evidence type="ECO:0000313" key="12">
    <source>
        <dbReference type="EMBL" id="KEQ87300.1"/>
    </source>
</evidence>
<dbReference type="Pfam" id="PF01485">
    <property type="entry name" value="IBR"/>
    <property type="match status" value="1"/>
</dbReference>
<evidence type="ECO:0000256" key="7">
    <source>
        <dbReference type="ARBA" id="ARBA00022786"/>
    </source>
</evidence>
<name>A0A074XP66_AURPU</name>
<dbReference type="Gene3D" id="1.20.120.1750">
    <property type="match status" value="1"/>
</dbReference>
<dbReference type="Pfam" id="PF00097">
    <property type="entry name" value="zf-C3HC4"/>
    <property type="match status" value="1"/>
</dbReference>
<dbReference type="InterPro" id="IPR002867">
    <property type="entry name" value="IBR_dom"/>
</dbReference>
<dbReference type="PROSITE" id="PS51873">
    <property type="entry name" value="TRIAD"/>
    <property type="match status" value="1"/>
</dbReference>
<evidence type="ECO:0000259" key="11">
    <source>
        <dbReference type="PROSITE" id="PS51873"/>
    </source>
</evidence>
<dbReference type="GO" id="GO:0061630">
    <property type="term" value="F:ubiquitin protein ligase activity"/>
    <property type="evidence" value="ECO:0007669"/>
    <property type="project" value="UniProtKB-EC"/>
</dbReference>
<accession>A0A074XP66</accession>
<feature type="domain" description="RING-type" evidence="11">
    <location>
        <begin position="25"/>
        <end position="210"/>
    </location>
</feature>
<evidence type="ECO:0000313" key="13">
    <source>
        <dbReference type="Proteomes" id="UP000030706"/>
    </source>
</evidence>
<keyword evidence="8" id="KW-0862">Zinc</keyword>
<gene>
    <name evidence="12" type="ORF">M438DRAFT_292403</name>
</gene>
<comment type="catalytic activity">
    <reaction evidence="1">
        <text>[E2 ubiquitin-conjugating enzyme]-S-ubiquitinyl-L-cysteine + [acceptor protein]-L-lysine = [E2 ubiquitin-conjugating enzyme]-L-cysteine + [acceptor protein]-N(6)-ubiquitinyl-L-lysine.</text>
        <dbReference type="EC" id="2.3.2.31"/>
    </reaction>
</comment>
<dbReference type="InterPro" id="IPR013083">
    <property type="entry name" value="Znf_RING/FYVE/PHD"/>
</dbReference>
<dbReference type="InterPro" id="IPR001841">
    <property type="entry name" value="Znf_RING"/>
</dbReference>
<dbReference type="Proteomes" id="UP000030706">
    <property type="component" value="Unassembled WGS sequence"/>
</dbReference>
<feature type="non-terminal residue" evidence="12">
    <location>
        <position position="210"/>
    </location>
</feature>
<keyword evidence="7" id="KW-0833">Ubl conjugation pathway</keyword>
<protein>
    <recommendedName>
        <fullName evidence="2">RBR-type E3 ubiquitin transferase</fullName>
        <ecNumber evidence="2">2.3.2.31</ecNumber>
    </recommendedName>
</protein>
<dbReference type="GO" id="GO:0008270">
    <property type="term" value="F:zinc ion binding"/>
    <property type="evidence" value="ECO:0007669"/>
    <property type="project" value="UniProtKB-KW"/>
</dbReference>
<keyword evidence="6 9" id="KW-0863">Zinc-finger</keyword>
<dbReference type="OrthoDB" id="9977870at2759"/>
<keyword evidence="4" id="KW-0479">Metal-binding</keyword>
<evidence type="ECO:0000256" key="8">
    <source>
        <dbReference type="ARBA" id="ARBA00022833"/>
    </source>
</evidence>
<evidence type="ECO:0000259" key="10">
    <source>
        <dbReference type="PROSITE" id="PS50089"/>
    </source>
</evidence>
<evidence type="ECO:0000256" key="9">
    <source>
        <dbReference type="PROSITE-ProRule" id="PRU00175"/>
    </source>
</evidence>
<proteinExistence type="predicted"/>
<reference evidence="12 13" key="1">
    <citation type="journal article" date="2014" name="BMC Genomics">
        <title>Genome sequencing of four Aureobasidium pullulans varieties: biotechnological potential, stress tolerance, and description of new species.</title>
        <authorList>
            <person name="Gostin Ar C."/>
            <person name="Ohm R.A."/>
            <person name="Kogej T."/>
            <person name="Sonjak S."/>
            <person name="Turk M."/>
            <person name="Zajc J."/>
            <person name="Zalar P."/>
            <person name="Grube M."/>
            <person name="Sun H."/>
            <person name="Han J."/>
            <person name="Sharma A."/>
            <person name="Chiniquy J."/>
            <person name="Ngan C.Y."/>
            <person name="Lipzen A."/>
            <person name="Barry K."/>
            <person name="Grigoriev I.V."/>
            <person name="Gunde-Cimerman N."/>
        </authorList>
    </citation>
    <scope>NUCLEOTIDE SEQUENCE [LARGE SCALE GENOMIC DNA]</scope>
    <source>
        <strain evidence="12 13">EXF-150</strain>
    </source>
</reference>
<evidence type="ECO:0000256" key="2">
    <source>
        <dbReference type="ARBA" id="ARBA00012251"/>
    </source>
</evidence>
<evidence type="ECO:0000256" key="5">
    <source>
        <dbReference type="ARBA" id="ARBA00022737"/>
    </source>
</evidence>
<dbReference type="Gene3D" id="3.30.40.10">
    <property type="entry name" value="Zinc/RING finger domain, C3HC4 (zinc finger)"/>
    <property type="match status" value="1"/>
</dbReference>
<dbReference type="SMART" id="SM00647">
    <property type="entry name" value="IBR"/>
    <property type="match status" value="1"/>
</dbReference>
<dbReference type="InterPro" id="IPR031127">
    <property type="entry name" value="E3_UB_ligase_RBR"/>
</dbReference>
<dbReference type="AlphaFoldDB" id="A0A074XP66"/>
<organism evidence="12 13">
    <name type="scientific">Aureobasidium pullulans EXF-150</name>
    <dbReference type="NCBI Taxonomy" id="1043002"/>
    <lineage>
        <taxon>Eukaryota</taxon>
        <taxon>Fungi</taxon>
        <taxon>Dikarya</taxon>
        <taxon>Ascomycota</taxon>
        <taxon>Pezizomycotina</taxon>
        <taxon>Dothideomycetes</taxon>
        <taxon>Dothideomycetidae</taxon>
        <taxon>Dothideales</taxon>
        <taxon>Saccotheciaceae</taxon>
        <taxon>Aureobasidium</taxon>
    </lineage>
</organism>
<evidence type="ECO:0000256" key="3">
    <source>
        <dbReference type="ARBA" id="ARBA00022679"/>
    </source>
</evidence>
<dbReference type="InterPro" id="IPR044066">
    <property type="entry name" value="TRIAD_supradom"/>
</dbReference>
<dbReference type="EMBL" id="KL584977">
    <property type="protein sequence ID" value="KEQ87300.1"/>
    <property type="molecule type" value="Genomic_DNA"/>
</dbReference>
<dbReference type="PROSITE" id="PS50089">
    <property type="entry name" value="ZF_RING_2"/>
    <property type="match status" value="1"/>
</dbReference>